<accession>A0A6G5A0S9</accession>
<protein>
    <submittedName>
        <fullName evidence="1">Uncharacterized protein</fullName>
    </submittedName>
</protein>
<evidence type="ECO:0000313" key="1">
    <source>
        <dbReference type="EMBL" id="NIE44574.1"/>
    </source>
</evidence>
<proteinExistence type="predicted"/>
<reference evidence="1" key="1">
    <citation type="submission" date="2020-03" db="EMBL/GenBank/DDBJ databases">
        <title>A transcriptome and proteome of the tick Rhipicephalus microplus shaped by the genetic composition of its hosts and developmental stage.</title>
        <authorList>
            <person name="Garcia G.R."/>
            <person name="Ribeiro J.M.C."/>
            <person name="Maruyama S.R."/>
            <person name="Gardinasse L.G."/>
            <person name="Nelson K."/>
            <person name="Ferreira B.R."/>
            <person name="Andrade T.G."/>
            <person name="Santos I.K.F.M."/>
        </authorList>
    </citation>
    <scope>NUCLEOTIDE SEQUENCE</scope>
    <source>
        <strain evidence="1">NSGR</strain>
        <tissue evidence="1">Salivary glands</tissue>
    </source>
</reference>
<sequence>MPLALAGGDSLATATTCCGARATRRRPSSDAHARPLVFFHVPSPHFFTAPFPRALHDANNVHQQLSGIFGAVIWEHVLGFAEGTTIKHRLQTFAVRLVQTGSAHEVLAQAEYHVLTRPQTDRAAELRVVIGASHGRSLQKIDNSLRRTRTDQGNGKTN</sequence>
<organism evidence="1">
    <name type="scientific">Rhipicephalus microplus</name>
    <name type="common">Cattle tick</name>
    <name type="synonym">Boophilus microplus</name>
    <dbReference type="NCBI Taxonomy" id="6941"/>
    <lineage>
        <taxon>Eukaryota</taxon>
        <taxon>Metazoa</taxon>
        <taxon>Ecdysozoa</taxon>
        <taxon>Arthropoda</taxon>
        <taxon>Chelicerata</taxon>
        <taxon>Arachnida</taxon>
        <taxon>Acari</taxon>
        <taxon>Parasitiformes</taxon>
        <taxon>Ixodida</taxon>
        <taxon>Ixodoidea</taxon>
        <taxon>Ixodidae</taxon>
        <taxon>Rhipicephalinae</taxon>
        <taxon>Rhipicephalus</taxon>
        <taxon>Boophilus</taxon>
    </lineage>
</organism>
<name>A0A6G5A0S9_RHIMP</name>
<dbReference type="EMBL" id="GIKN01002301">
    <property type="protein sequence ID" value="NIE44574.1"/>
    <property type="molecule type" value="Transcribed_RNA"/>
</dbReference>
<dbReference type="AlphaFoldDB" id="A0A6G5A0S9"/>